<keyword evidence="5 6" id="KW-0472">Membrane</keyword>
<evidence type="ECO:0000256" key="2">
    <source>
        <dbReference type="ARBA" id="ARBA00008707"/>
    </source>
</evidence>
<dbReference type="Proteomes" id="UP000504608">
    <property type="component" value="Unplaced"/>
</dbReference>
<comment type="similarity">
    <text evidence="2">Belongs to the plant DMP1 protein family.</text>
</comment>
<dbReference type="RefSeq" id="XP_022975703.1">
    <property type="nucleotide sequence ID" value="XM_023119935.1"/>
</dbReference>
<dbReference type="GO" id="GO:0005737">
    <property type="term" value="C:cytoplasm"/>
    <property type="evidence" value="ECO:0007669"/>
    <property type="project" value="UniProtKB-ARBA"/>
</dbReference>
<dbReference type="InterPro" id="IPR007770">
    <property type="entry name" value="DMP"/>
</dbReference>
<sequence length="211" mass="22636">MPRSKPKTRTTRKPSIKSPLQFMAASATEKTLTGVGNLIRLLPTGTVFLFQFLSPILTNSGQCEPINKSLSLILILFCGLSCFLSSFTDSYTGDDDALHWGFATASGMWPSPESKEVDLSPYKLRAGDFVHATFSALVFGALVVLDSDTMKCFFPSFAAADKLLVQVLPPVVGAVSSVVFVMFPNTRHGIGYYDSSATPGGANSPLVRRGA</sequence>
<comment type="subcellular location">
    <subcellularLocation>
        <location evidence="1">Membrane</location>
        <topology evidence="1">Multi-pass membrane protein</topology>
    </subcellularLocation>
</comment>
<protein>
    <submittedName>
        <fullName evidence="8">Protein DMP2-like</fullName>
    </submittedName>
</protein>
<evidence type="ECO:0000256" key="4">
    <source>
        <dbReference type="ARBA" id="ARBA00022989"/>
    </source>
</evidence>
<dbReference type="GO" id="GO:0010256">
    <property type="term" value="P:endomembrane system organization"/>
    <property type="evidence" value="ECO:0007669"/>
    <property type="project" value="TreeGrafter"/>
</dbReference>
<dbReference type="GeneID" id="111475715"/>
<evidence type="ECO:0000313" key="8">
    <source>
        <dbReference type="RefSeq" id="XP_022975703.1"/>
    </source>
</evidence>
<reference evidence="8" key="1">
    <citation type="submission" date="2025-08" db="UniProtKB">
        <authorList>
            <consortium name="RefSeq"/>
        </authorList>
    </citation>
    <scope>IDENTIFICATION</scope>
    <source>
        <tissue evidence="8">Young leaves</tissue>
    </source>
</reference>
<keyword evidence="3 6" id="KW-0812">Transmembrane</keyword>
<keyword evidence="7" id="KW-1185">Reference proteome</keyword>
<evidence type="ECO:0000256" key="6">
    <source>
        <dbReference type="SAM" id="Phobius"/>
    </source>
</evidence>
<dbReference type="AlphaFoldDB" id="A0A6J1IK18"/>
<accession>A0A6J1IK18</accession>
<evidence type="ECO:0000256" key="5">
    <source>
        <dbReference type="ARBA" id="ARBA00023136"/>
    </source>
</evidence>
<dbReference type="KEGG" id="cmax:111475715"/>
<name>A0A6J1IK18_CUCMA</name>
<dbReference type="Pfam" id="PF05078">
    <property type="entry name" value="DUF679"/>
    <property type="match status" value="1"/>
</dbReference>
<evidence type="ECO:0000256" key="1">
    <source>
        <dbReference type="ARBA" id="ARBA00004141"/>
    </source>
</evidence>
<feature type="transmembrane region" description="Helical" evidence="6">
    <location>
        <begin position="70"/>
        <end position="88"/>
    </location>
</feature>
<dbReference type="GO" id="GO:0016020">
    <property type="term" value="C:membrane"/>
    <property type="evidence" value="ECO:0007669"/>
    <property type="project" value="UniProtKB-SubCell"/>
</dbReference>
<evidence type="ECO:0000313" key="7">
    <source>
        <dbReference type="Proteomes" id="UP000504608"/>
    </source>
</evidence>
<dbReference type="PANTHER" id="PTHR31621:SF66">
    <property type="entry name" value="PROTEIN DMP2"/>
    <property type="match status" value="1"/>
</dbReference>
<proteinExistence type="inferred from homology"/>
<keyword evidence="4 6" id="KW-1133">Transmembrane helix</keyword>
<gene>
    <name evidence="8" type="primary">LOC111475715</name>
</gene>
<evidence type="ECO:0000256" key="3">
    <source>
        <dbReference type="ARBA" id="ARBA00022692"/>
    </source>
</evidence>
<organism evidence="7 8">
    <name type="scientific">Cucurbita maxima</name>
    <name type="common">Pumpkin</name>
    <name type="synonym">Winter squash</name>
    <dbReference type="NCBI Taxonomy" id="3661"/>
    <lineage>
        <taxon>Eukaryota</taxon>
        <taxon>Viridiplantae</taxon>
        <taxon>Streptophyta</taxon>
        <taxon>Embryophyta</taxon>
        <taxon>Tracheophyta</taxon>
        <taxon>Spermatophyta</taxon>
        <taxon>Magnoliopsida</taxon>
        <taxon>eudicotyledons</taxon>
        <taxon>Gunneridae</taxon>
        <taxon>Pentapetalae</taxon>
        <taxon>rosids</taxon>
        <taxon>fabids</taxon>
        <taxon>Cucurbitales</taxon>
        <taxon>Cucurbitaceae</taxon>
        <taxon>Cucurbiteae</taxon>
        <taxon>Cucurbita</taxon>
    </lineage>
</organism>
<dbReference type="PANTHER" id="PTHR31621">
    <property type="entry name" value="PROTEIN DMP3"/>
    <property type="match status" value="1"/>
</dbReference>
<dbReference type="OrthoDB" id="1928191at2759"/>